<comment type="subcellular location">
    <subcellularLocation>
        <location evidence="1 9">Cell membrane</location>
        <topology evidence="1 9">Multi-pass membrane protein</topology>
    </subcellularLocation>
</comment>
<evidence type="ECO:0000256" key="6">
    <source>
        <dbReference type="ARBA" id="ARBA00022692"/>
    </source>
</evidence>
<dbReference type="RefSeq" id="WP_162663350.1">
    <property type="nucleotide sequence ID" value="NZ_CP048020.1"/>
</dbReference>
<dbReference type="CDD" id="cd06261">
    <property type="entry name" value="TM_PBP2"/>
    <property type="match status" value="1"/>
</dbReference>
<proteinExistence type="inferred from homology"/>
<organism evidence="12 13">
    <name type="scientific">Treponema vincentii</name>
    <dbReference type="NCBI Taxonomy" id="69710"/>
    <lineage>
        <taxon>Bacteria</taxon>
        <taxon>Pseudomonadati</taxon>
        <taxon>Spirochaetota</taxon>
        <taxon>Spirochaetia</taxon>
        <taxon>Spirochaetales</taxon>
        <taxon>Treponemataceae</taxon>
        <taxon>Treponema</taxon>
    </lineage>
</organism>
<evidence type="ECO:0000256" key="1">
    <source>
        <dbReference type="ARBA" id="ARBA00004651"/>
    </source>
</evidence>
<dbReference type="EMBL" id="CP048020">
    <property type="protein sequence ID" value="QHX43014.1"/>
    <property type="molecule type" value="Genomic_DNA"/>
</dbReference>
<feature type="domain" description="ABC transmembrane type-1" evidence="11">
    <location>
        <begin position="223"/>
        <end position="448"/>
    </location>
</feature>
<accession>A0A6P1Y0F1</accession>
<feature type="transmembrane region" description="Helical" evidence="9">
    <location>
        <begin position="39"/>
        <end position="58"/>
    </location>
</feature>
<reference evidence="12 13" key="1">
    <citation type="submission" date="2020-01" db="EMBL/GenBank/DDBJ databases">
        <title>Complete genome sequence of a human oral phylogroup 1 Treponema sp. strain ATCC 700766, originally isolated from periodontitis dental plaque.</title>
        <authorList>
            <person name="Chan Y."/>
            <person name="Huo Y.-B."/>
            <person name="Yu X.-L."/>
            <person name="Zeng H."/>
            <person name="Leung W.-K."/>
            <person name="Watt R.M."/>
        </authorList>
    </citation>
    <scope>NUCLEOTIDE SEQUENCE [LARGE SCALE GENOMIC DNA]</scope>
    <source>
        <strain evidence="12 13">OMZ 804</strain>
    </source>
</reference>
<name>A0A6P1Y0F1_9SPIR</name>
<evidence type="ECO:0000256" key="4">
    <source>
        <dbReference type="ARBA" id="ARBA00022475"/>
    </source>
</evidence>
<dbReference type="GO" id="GO:0015423">
    <property type="term" value="F:ABC-type maltose transporter activity"/>
    <property type="evidence" value="ECO:0007669"/>
    <property type="project" value="TreeGrafter"/>
</dbReference>
<gene>
    <name evidence="12" type="ORF">GWP43_05645</name>
</gene>
<feature type="transmembrane region" description="Helical" evidence="9">
    <location>
        <begin position="97"/>
        <end position="119"/>
    </location>
</feature>
<dbReference type="PANTHER" id="PTHR47314">
    <property type="entry name" value="MALTOSE/MALTODEXTRIN TRANSPORT SYSTEM PERMEASE PROTEIN MALF"/>
    <property type="match status" value="1"/>
</dbReference>
<comment type="function">
    <text evidence="10">Part of the ABC transporter complex MalEFGK involved in maltose/maltodextrin import. Probably responsible for the translocation of the substrate across the membrane.</text>
</comment>
<evidence type="ECO:0000259" key="11">
    <source>
        <dbReference type="PROSITE" id="PS50928"/>
    </source>
</evidence>
<evidence type="ECO:0000256" key="8">
    <source>
        <dbReference type="ARBA" id="ARBA00023136"/>
    </source>
</evidence>
<dbReference type="InterPro" id="IPR035906">
    <property type="entry name" value="MetI-like_sf"/>
</dbReference>
<comment type="similarity">
    <text evidence="2 10">Belongs to the binding-protein-dependent transport system permease family. MalFG subfamily.</text>
</comment>
<keyword evidence="8 9" id="KW-0472">Membrane</keyword>
<keyword evidence="4 10" id="KW-1003">Cell membrane</keyword>
<dbReference type="InterPro" id="IPR000515">
    <property type="entry name" value="MetI-like"/>
</dbReference>
<keyword evidence="6 9" id="KW-0812">Transmembrane</keyword>
<dbReference type="KEGG" id="trz:GWP43_05645"/>
<evidence type="ECO:0000256" key="7">
    <source>
        <dbReference type="ARBA" id="ARBA00022989"/>
    </source>
</evidence>
<dbReference type="GO" id="GO:0042956">
    <property type="term" value="P:maltodextrin transmembrane transport"/>
    <property type="evidence" value="ECO:0007669"/>
    <property type="project" value="TreeGrafter"/>
</dbReference>
<keyword evidence="3 9" id="KW-0813">Transport</keyword>
<evidence type="ECO:0000256" key="5">
    <source>
        <dbReference type="ARBA" id="ARBA00022597"/>
    </source>
</evidence>
<dbReference type="PROSITE" id="PS50928">
    <property type="entry name" value="ABC_TM1"/>
    <property type="match status" value="1"/>
</dbReference>
<keyword evidence="5 10" id="KW-0762">Sugar transport</keyword>
<dbReference type="Pfam" id="PF00528">
    <property type="entry name" value="BPD_transp_1"/>
    <property type="match status" value="1"/>
</dbReference>
<feature type="transmembrane region" description="Helical" evidence="9">
    <location>
        <begin position="361"/>
        <end position="380"/>
    </location>
</feature>
<feature type="transmembrane region" description="Helical" evidence="9">
    <location>
        <begin position="426"/>
        <end position="447"/>
    </location>
</feature>
<evidence type="ECO:0000313" key="12">
    <source>
        <dbReference type="EMBL" id="QHX43014.1"/>
    </source>
</evidence>
<dbReference type="SUPFAM" id="SSF161098">
    <property type="entry name" value="MetI-like"/>
    <property type="match status" value="1"/>
</dbReference>
<feature type="transmembrane region" description="Helical" evidence="9">
    <location>
        <begin position="310"/>
        <end position="332"/>
    </location>
</feature>
<dbReference type="SUPFAM" id="SSF160964">
    <property type="entry name" value="MalF N-terminal region-like"/>
    <property type="match status" value="1"/>
</dbReference>
<dbReference type="GO" id="GO:1990060">
    <property type="term" value="C:maltose transport complex"/>
    <property type="evidence" value="ECO:0007669"/>
    <property type="project" value="TreeGrafter"/>
</dbReference>
<protein>
    <recommendedName>
        <fullName evidence="10">Maltose/maltodextrin transport system permease protein</fullName>
    </recommendedName>
</protein>
<evidence type="ECO:0000256" key="3">
    <source>
        <dbReference type="ARBA" id="ARBA00022448"/>
    </source>
</evidence>
<dbReference type="Proteomes" id="UP000464374">
    <property type="component" value="Chromosome"/>
</dbReference>
<feature type="transmembrane region" description="Helical" evidence="9">
    <location>
        <begin position="222"/>
        <end position="249"/>
    </location>
</feature>
<evidence type="ECO:0000256" key="9">
    <source>
        <dbReference type="RuleBase" id="RU363032"/>
    </source>
</evidence>
<evidence type="ECO:0000256" key="10">
    <source>
        <dbReference type="RuleBase" id="RU367050"/>
    </source>
</evidence>
<dbReference type="AlphaFoldDB" id="A0A6P1Y0F1"/>
<dbReference type="Gene3D" id="1.10.3720.10">
    <property type="entry name" value="MetI-like"/>
    <property type="match status" value="1"/>
</dbReference>
<evidence type="ECO:0000256" key="2">
    <source>
        <dbReference type="ARBA" id="ARBA00009047"/>
    </source>
</evidence>
<keyword evidence="7 9" id="KW-1133">Transmembrane helix</keyword>
<sequence length="460" mass="51472">MATTTLQGAAVIDKSIIKKTSTASTCFMGLGQILYLKQYVRGAFFALMELAVLFLIFFDQTVMQFNGKGPIVRSLIGLITLGDEKPNVPIKMKDHSIFMMIGGLITVLLLVVFIGVYVANVITAKKTAAYIVEKQRYPSTEEARKKFVESAFPYLGLSPAILLMLFFTVLPLIFSALVAFTNYSSPKHIPPNNLVDWVGFENFITMFNSKLANSWFSAFGRVALWTVIWAFFATTTCYFTGMIFAVILVDKRIKLPKFFRTVFILPYAIPVMLSLFIWANLLNGTFGPINRSLMQFGLLSEPIKWLSDPFMAKITMLLVNIWIGFPYSMILITSNMTAIPADIYEAATIDGANKLQQFFRITLPLVLFQTMPILIMQFAANINNFGAVFFLTAGGPNLDDSIQTKAGATDLLISWIYKLTYDTPTLYNLASVLSILVFVVLVPFAVYNFTHTKAFKEGEL</sequence>
<feature type="transmembrane region" description="Helical" evidence="9">
    <location>
        <begin position="154"/>
        <end position="180"/>
    </location>
</feature>
<feature type="transmembrane region" description="Helical" evidence="9">
    <location>
        <begin position="261"/>
        <end position="281"/>
    </location>
</feature>
<evidence type="ECO:0000313" key="13">
    <source>
        <dbReference type="Proteomes" id="UP000464374"/>
    </source>
</evidence>
<dbReference type="PANTHER" id="PTHR47314:SF1">
    <property type="entry name" value="MALTOSE_MALTODEXTRIN TRANSPORT SYSTEM PERMEASE PROTEIN MALF"/>
    <property type="match status" value="1"/>
</dbReference>